<dbReference type="EMBL" id="JACVVK020000056">
    <property type="protein sequence ID" value="KAK7497659.1"/>
    <property type="molecule type" value="Genomic_DNA"/>
</dbReference>
<feature type="domain" description="G-protein coupled receptors family 1 profile" evidence="7">
    <location>
        <begin position="83"/>
        <end position="261"/>
    </location>
</feature>
<evidence type="ECO:0000256" key="6">
    <source>
        <dbReference type="SAM" id="Phobius"/>
    </source>
</evidence>
<feature type="non-terminal residue" evidence="8">
    <location>
        <position position="261"/>
    </location>
</feature>
<dbReference type="PROSITE" id="PS00237">
    <property type="entry name" value="G_PROTEIN_RECEP_F1_1"/>
    <property type="match status" value="1"/>
</dbReference>
<dbReference type="PANTHER" id="PTHR46641:SF25">
    <property type="entry name" value="CNMAMIDE RECEPTOR-RELATED"/>
    <property type="match status" value="1"/>
</dbReference>
<evidence type="ECO:0000256" key="5">
    <source>
        <dbReference type="RuleBase" id="RU000688"/>
    </source>
</evidence>
<keyword evidence="5" id="KW-0297">G-protein coupled receptor</keyword>
<feature type="transmembrane region" description="Helical" evidence="6">
    <location>
        <begin position="68"/>
        <end position="91"/>
    </location>
</feature>
<feature type="transmembrane region" description="Helical" evidence="6">
    <location>
        <begin position="103"/>
        <end position="125"/>
    </location>
</feature>
<dbReference type="Pfam" id="PF00001">
    <property type="entry name" value="7tm_1"/>
    <property type="match status" value="1"/>
</dbReference>
<accession>A0ABD0LDW0</accession>
<dbReference type="SUPFAM" id="SSF81321">
    <property type="entry name" value="Family A G protein-coupled receptor-like"/>
    <property type="match status" value="1"/>
</dbReference>
<keyword evidence="5" id="KW-0675">Receptor</keyword>
<dbReference type="Gene3D" id="1.20.1070.10">
    <property type="entry name" value="Rhodopsin 7-helix transmembrane proteins"/>
    <property type="match status" value="1"/>
</dbReference>
<protein>
    <recommendedName>
        <fullName evidence="7">G-protein coupled receptors family 1 profile domain-containing protein</fullName>
    </recommendedName>
</protein>
<evidence type="ECO:0000256" key="4">
    <source>
        <dbReference type="ARBA" id="ARBA00023136"/>
    </source>
</evidence>
<dbReference type="PRINTS" id="PR00237">
    <property type="entry name" value="GPCRRHODOPSN"/>
</dbReference>
<evidence type="ECO:0000256" key="2">
    <source>
        <dbReference type="ARBA" id="ARBA00022692"/>
    </source>
</evidence>
<dbReference type="InterPro" id="IPR052954">
    <property type="entry name" value="GPCR-Ligand_Int"/>
</dbReference>
<evidence type="ECO:0000259" key="7">
    <source>
        <dbReference type="PROSITE" id="PS50262"/>
    </source>
</evidence>
<comment type="subcellular location">
    <subcellularLocation>
        <location evidence="1">Membrane</location>
    </subcellularLocation>
</comment>
<keyword evidence="5" id="KW-0807">Transducer</keyword>
<evidence type="ECO:0000313" key="9">
    <source>
        <dbReference type="Proteomes" id="UP001519460"/>
    </source>
</evidence>
<keyword evidence="3 6" id="KW-1133">Transmembrane helix</keyword>
<evidence type="ECO:0000313" key="8">
    <source>
        <dbReference type="EMBL" id="KAK7497659.1"/>
    </source>
</evidence>
<dbReference type="GO" id="GO:0004930">
    <property type="term" value="F:G protein-coupled receptor activity"/>
    <property type="evidence" value="ECO:0007669"/>
    <property type="project" value="UniProtKB-KW"/>
</dbReference>
<evidence type="ECO:0000256" key="3">
    <source>
        <dbReference type="ARBA" id="ARBA00022989"/>
    </source>
</evidence>
<keyword evidence="4 6" id="KW-0472">Membrane</keyword>
<reference evidence="8 9" key="1">
    <citation type="journal article" date="2023" name="Sci. Data">
        <title>Genome assembly of the Korean intertidal mud-creeper Batillaria attramentaria.</title>
        <authorList>
            <person name="Patra A.K."/>
            <person name="Ho P.T."/>
            <person name="Jun S."/>
            <person name="Lee S.J."/>
            <person name="Kim Y."/>
            <person name="Won Y.J."/>
        </authorList>
    </citation>
    <scope>NUCLEOTIDE SEQUENCE [LARGE SCALE GENOMIC DNA]</scope>
    <source>
        <strain evidence="8">Wonlab-2016</strain>
    </source>
</reference>
<comment type="caution">
    <text evidence="8">The sequence shown here is derived from an EMBL/GenBank/DDBJ whole genome shotgun (WGS) entry which is preliminary data.</text>
</comment>
<dbReference type="PROSITE" id="PS50262">
    <property type="entry name" value="G_PROTEIN_RECEP_F1_2"/>
    <property type="match status" value="1"/>
</dbReference>
<feature type="transmembrane region" description="Helical" evidence="6">
    <location>
        <begin position="145"/>
        <end position="168"/>
    </location>
</feature>
<dbReference type="InterPro" id="IPR017452">
    <property type="entry name" value="GPCR_Rhodpsn_7TM"/>
</dbReference>
<dbReference type="AlphaFoldDB" id="A0ABD0LDW0"/>
<dbReference type="PANTHER" id="PTHR46641">
    <property type="entry name" value="FMRFAMIDE RECEPTOR-RELATED"/>
    <property type="match status" value="1"/>
</dbReference>
<name>A0ABD0LDW0_9CAEN</name>
<feature type="transmembrane region" description="Helical" evidence="6">
    <location>
        <begin position="188"/>
        <end position="205"/>
    </location>
</feature>
<organism evidence="8 9">
    <name type="scientific">Batillaria attramentaria</name>
    <dbReference type="NCBI Taxonomy" id="370345"/>
    <lineage>
        <taxon>Eukaryota</taxon>
        <taxon>Metazoa</taxon>
        <taxon>Spiralia</taxon>
        <taxon>Lophotrochozoa</taxon>
        <taxon>Mollusca</taxon>
        <taxon>Gastropoda</taxon>
        <taxon>Caenogastropoda</taxon>
        <taxon>Sorbeoconcha</taxon>
        <taxon>Cerithioidea</taxon>
        <taxon>Batillariidae</taxon>
        <taxon>Batillaria</taxon>
    </lineage>
</organism>
<keyword evidence="2 5" id="KW-0812">Transmembrane</keyword>
<sequence length="261" mass="29918">MVRELAPTADILSVFDVLTESERQYLYDVSNISSRGEFKHLLEYRKMYLHPYEEQMMDIPEYRLQKHLLLYVPPILIVLGTFGNLFSFVVLRRRAMAKVSSYLYLASLAIADSLVLYVGLLRLWVGELTGNDFHHSSNWACKLLVLFGYMVSDVSVWLIIAVTVERYIVVCFPLRASTMCNTNRAKKVIAFLVLLMFSINLHFFWTVGISDQYWNGSNSSVTKCQAAAPHQHLVNEALISSCFVDNTSDEKFLLLTAEHLK</sequence>
<dbReference type="Proteomes" id="UP001519460">
    <property type="component" value="Unassembled WGS sequence"/>
</dbReference>
<dbReference type="GO" id="GO:0016020">
    <property type="term" value="C:membrane"/>
    <property type="evidence" value="ECO:0007669"/>
    <property type="project" value="UniProtKB-SubCell"/>
</dbReference>
<evidence type="ECO:0000256" key="1">
    <source>
        <dbReference type="ARBA" id="ARBA00004370"/>
    </source>
</evidence>
<dbReference type="InterPro" id="IPR000276">
    <property type="entry name" value="GPCR_Rhodpsn"/>
</dbReference>
<proteinExistence type="inferred from homology"/>
<gene>
    <name evidence="8" type="ORF">BaRGS_00011054</name>
</gene>
<keyword evidence="9" id="KW-1185">Reference proteome</keyword>
<comment type="similarity">
    <text evidence="5">Belongs to the G-protein coupled receptor 1 family.</text>
</comment>